<protein>
    <recommendedName>
        <fullName evidence="4">DUF4249 domain-containing protein</fullName>
    </recommendedName>
</protein>
<name>A0A4S3LZY1_9FLAO</name>
<comment type="caution">
    <text evidence="2">The sequence shown here is derived from an EMBL/GenBank/DDBJ whole genome shotgun (WGS) entry which is preliminary data.</text>
</comment>
<evidence type="ECO:0000313" key="2">
    <source>
        <dbReference type="EMBL" id="THD67674.1"/>
    </source>
</evidence>
<evidence type="ECO:0008006" key="4">
    <source>
        <dbReference type="Google" id="ProtNLM"/>
    </source>
</evidence>
<accession>A0A4S3LZY1</accession>
<dbReference type="Proteomes" id="UP000305939">
    <property type="component" value="Unassembled WGS sequence"/>
</dbReference>
<gene>
    <name evidence="2" type="ORF">E7Z59_08435</name>
</gene>
<feature type="signal peptide" evidence="1">
    <location>
        <begin position="1"/>
        <end position="17"/>
    </location>
</feature>
<dbReference type="EMBL" id="SSMC01000002">
    <property type="protein sequence ID" value="THD67674.1"/>
    <property type="molecule type" value="Genomic_DNA"/>
</dbReference>
<keyword evidence="3" id="KW-1185">Reference proteome</keyword>
<evidence type="ECO:0000313" key="3">
    <source>
        <dbReference type="Proteomes" id="UP000305939"/>
    </source>
</evidence>
<feature type="chain" id="PRO_5020467969" description="DUF4249 domain-containing protein" evidence="1">
    <location>
        <begin position="18"/>
        <end position="565"/>
    </location>
</feature>
<dbReference type="AlphaFoldDB" id="A0A4S3LZY1"/>
<dbReference type="PROSITE" id="PS51257">
    <property type="entry name" value="PROKAR_LIPOPROTEIN"/>
    <property type="match status" value="1"/>
</dbReference>
<keyword evidence="1" id="KW-0732">Signal</keyword>
<proteinExistence type="predicted"/>
<evidence type="ECO:0000256" key="1">
    <source>
        <dbReference type="SAM" id="SignalP"/>
    </source>
</evidence>
<sequence length="565" mass="64075">MKKFLMLLMIMSMIACSKDDSPQTSTDPDVGKVSLTINNGLLKDQGQIGAKGSLNRTDDITDLAGLTLNSVETSVLKGNSVNLTSSQSDTRAVRIIGVADYQIVTQTYPRRVYIRYFVRTPNTNENYRILFQARDSNGNVIQEFLTGSQIEVGREAIYETFFEVDETFPTNMSELNWTTEYRVYSTATDYLSPVLAPEVHNTTSLLNATDEWECSLGTYIVPHRINRRVSYDDLEWQLGQDDTDFVRFVIDNPYSFPLYMGRINNRYKTDPIFEFDRIEIPAQSTLFFSMESADVFGPGGSAIVVDIPLYREPTASTTSIVWSQELSIPGIGFRGEEDRLFTIQACDSKDHFNVVPVPVTIDCTFPETPTPDFPTEFEVLFLNNPERPGEQYSFYPVSVDTPTEFDIPLGVWDVQVQSKDPADPPIISYSDNIWLIDYDAGIDFRSQKTFSSEVYTLQSEILVAKKNHSTTEIPFIKKFSTNAVSSITRDVGDYWVIYPVVNDVNTDYTLTLYDERNDPYEVGQTLTTGMRYRFILCPSSEVGIQTNNTLFQEPVDETIGQKFIQ</sequence>
<dbReference type="RefSeq" id="WP_136335879.1">
    <property type="nucleotide sequence ID" value="NZ_QXMP01000008.1"/>
</dbReference>
<organism evidence="2 3">
    <name type="scientific">Robertkochia marina</name>
    <dbReference type="NCBI Taxonomy" id="1227945"/>
    <lineage>
        <taxon>Bacteria</taxon>
        <taxon>Pseudomonadati</taxon>
        <taxon>Bacteroidota</taxon>
        <taxon>Flavobacteriia</taxon>
        <taxon>Flavobacteriales</taxon>
        <taxon>Flavobacteriaceae</taxon>
        <taxon>Robertkochia</taxon>
    </lineage>
</organism>
<reference evidence="2 3" key="1">
    <citation type="submission" date="2019-04" db="EMBL/GenBank/DDBJ databases">
        <title>Draft genome sequence of Robertkochia marina CC-AMO-30D.</title>
        <authorList>
            <person name="Hameed A."/>
            <person name="Lin S.-Y."/>
            <person name="Shahina M."/>
            <person name="Lai W.-A."/>
            <person name="Young C.-C."/>
        </authorList>
    </citation>
    <scope>NUCLEOTIDE SEQUENCE [LARGE SCALE GENOMIC DNA]</scope>
    <source>
        <strain evidence="2 3">CC-AMO-30D</strain>
    </source>
</reference>